<evidence type="ECO:0000313" key="20">
    <source>
        <dbReference type="Proteomes" id="UP000515955"/>
    </source>
</evidence>
<protein>
    <recommendedName>
        <fullName evidence="2">histidine kinase</fullName>
        <ecNumber evidence="2">2.7.13.3</ecNumber>
    </recommendedName>
</protein>
<keyword evidence="11" id="KW-0418">Kinase</keyword>
<dbReference type="EC" id="2.7.13.3" evidence="2"/>
<dbReference type="GO" id="GO:0005524">
    <property type="term" value="F:ATP binding"/>
    <property type="evidence" value="ECO:0007669"/>
    <property type="project" value="UniProtKB-KW"/>
</dbReference>
<keyword evidence="10" id="KW-0547">Nucleotide-binding</keyword>
<evidence type="ECO:0000256" key="11">
    <source>
        <dbReference type="ARBA" id="ARBA00022777"/>
    </source>
</evidence>
<dbReference type="SMART" id="SM00065">
    <property type="entry name" value="GAF"/>
    <property type="match status" value="1"/>
</dbReference>
<evidence type="ECO:0000259" key="17">
    <source>
        <dbReference type="PROSITE" id="PS50112"/>
    </source>
</evidence>
<dbReference type="InterPro" id="IPR001610">
    <property type="entry name" value="PAC"/>
</dbReference>
<dbReference type="Pfam" id="PF07536">
    <property type="entry name" value="HWE_HK"/>
    <property type="match status" value="1"/>
</dbReference>
<evidence type="ECO:0000256" key="14">
    <source>
        <dbReference type="ARBA" id="ARBA00023026"/>
    </source>
</evidence>
<comment type="catalytic activity">
    <reaction evidence="1">
        <text>ATP + protein L-histidine = ADP + protein N-phospho-L-histidine.</text>
        <dbReference type="EC" id="2.7.13.3"/>
    </reaction>
</comment>
<dbReference type="GO" id="GO:0004673">
    <property type="term" value="F:protein histidine kinase activity"/>
    <property type="evidence" value="ECO:0007669"/>
    <property type="project" value="UniProtKB-EC"/>
</dbReference>
<keyword evidence="20" id="KW-1185">Reference proteome</keyword>
<dbReference type="FunFam" id="3.30.450.20:FF:000099">
    <property type="entry name" value="Sensory box sensor histidine kinase"/>
    <property type="match status" value="1"/>
</dbReference>
<evidence type="ECO:0000256" key="10">
    <source>
        <dbReference type="ARBA" id="ARBA00022741"/>
    </source>
</evidence>
<keyword evidence="5" id="KW-0716">Sensory transduction</keyword>
<dbReference type="PROSITE" id="PS50112">
    <property type="entry name" value="PAS"/>
    <property type="match status" value="1"/>
</dbReference>
<dbReference type="InterPro" id="IPR013655">
    <property type="entry name" value="PAS_fold_3"/>
</dbReference>
<dbReference type="EMBL" id="CP060717">
    <property type="protein sequence ID" value="QNN66243.1"/>
    <property type="molecule type" value="Genomic_DNA"/>
</dbReference>
<dbReference type="InterPro" id="IPR000014">
    <property type="entry name" value="PAS"/>
</dbReference>
<dbReference type="Gene3D" id="3.30.450.20">
    <property type="entry name" value="PAS domain"/>
    <property type="match status" value="1"/>
</dbReference>
<evidence type="ECO:0000256" key="8">
    <source>
        <dbReference type="ARBA" id="ARBA00022679"/>
    </source>
</evidence>
<evidence type="ECO:0000256" key="6">
    <source>
        <dbReference type="ARBA" id="ARBA00022630"/>
    </source>
</evidence>
<keyword evidence="13" id="KW-0157">Chromophore</keyword>
<dbReference type="InterPro" id="IPR029016">
    <property type="entry name" value="GAF-like_dom_sf"/>
</dbReference>
<keyword evidence="7" id="KW-0288">FMN</keyword>
<evidence type="ECO:0000256" key="3">
    <source>
        <dbReference type="ARBA" id="ARBA00022543"/>
    </source>
</evidence>
<dbReference type="GO" id="GO:0009881">
    <property type="term" value="F:photoreceptor activity"/>
    <property type="evidence" value="ECO:0007669"/>
    <property type="project" value="UniProtKB-KW"/>
</dbReference>
<evidence type="ECO:0000256" key="5">
    <source>
        <dbReference type="ARBA" id="ARBA00022606"/>
    </source>
</evidence>
<evidence type="ECO:0000313" key="19">
    <source>
        <dbReference type="EMBL" id="QNN66243.1"/>
    </source>
</evidence>
<evidence type="ECO:0000256" key="13">
    <source>
        <dbReference type="ARBA" id="ARBA00022991"/>
    </source>
</evidence>
<sequence length="494" mass="55833">MHHTPEQRAAFDILLNDPRLRRITDFAAELCEAPIALVSLVEDSRQRFLARTGLEATETPREQSFCAHAMTGANIMVVPDATADDRFRDNPLVTGEPGIRFYAGAPLVSADGQPLGALCIIDTKPRPGLTPLQHEGLLTLAESVMTLVEKKRARVALEAEARQVRDERDDREQRFTILADTMPQMIWSTLPDGYHDYYNARWYEFTGMPEGSTDGEAWNGMFHPDDQERAWARWRHSLETGEPYEIEYRLRSADGNYRWVLGRALPMRDSDGQITRWFGTCTDIHDQKTAMEQRELISHELSHRIKNIFAVINGLIGLSSREDPEIRPVADKLRERVMSLGKAHDFVRPHSDASRPTKRQSSLQGMLEELLSAYQSEDGTRVSITGDDIDIDDRSATPFALLFHELATNAAKYGALSVPDGRVAIDMEKGTDRVCIRWHEQGGPRVSEERKTGFGSRLIEMSAERQLGGKAERHWNEDGLRVEIDLPASSMIRL</sequence>
<gene>
    <name evidence="19" type="ORF">H9L12_08065</name>
</gene>
<dbReference type="InterPro" id="IPR011102">
    <property type="entry name" value="Sig_transdc_His_kinase_HWE"/>
</dbReference>
<keyword evidence="4" id="KW-0597">Phosphoprotein</keyword>
<dbReference type="SUPFAM" id="SSF55781">
    <property type="entry name" value="GAF domain-like"/>
    <property type="match status" value="1"/>
</dbReference>
<evidence type="ECO:0000256" key="1">
    <source>
        <dbReference type="ARBA" id="ARBA00000085"/>
    </source>
</evidence>
<proteinExistence type="predicted"/>
<name>A0A7G9SEG8_9SPHN</name>
<dbReference type="PANTHER" id="PTHR41523">
    <property type="entry name" value="TWO-COMPONENT SYSTEM SENSOR PROTEIN"/>
    <property type="match status" value="1"/>
</dbReference>
<evidence type="ECO:0000259" key="18">
    <source>
        <dbReference type="PROSITE" id="PS50113"/>
    </source>
</evidence>
<accession>A0A7G9SEG8</accession>
<evidence type="ECO:0000256" key="15">
    <source>
        <dbReference type="ARBA" id="ARBA00023170"/>
    </source>
</evidence>
<reference evidence="19 20" key="1">
    <citation type="submission" date="2020-08" db="EMBL/GenBank/DDBJ databases">
        <title>Genome sequence of Sphingomonas rhizophila KACC 19189T.</title>
        <authorList>
            <person name="Hyun D.-W."/>
            <person name="Bae J.-W."/>
        </authorList>
    </citation>
    <scope>NUCLEOTIDE SEQUENCE [LARGE SCALE GENOMIC DNA]</scope>
    <source>
        <strain evidence="19 20">KACC 19189</strain>
    </source>
</reference>
<dbReference type="PROSITE" id="PS50113">
    <property type="entry name" value="PAC"/>
    <property type="match status" value="1"/>
</dbReference>
<dbReference type="Proteomes" id="UP000515955">
    <property type="component" value="Chromosome"/>
</dbReference>
<dbReference type="RefSeq" id="WP_187543225.1">
    <property type="nucleotide sequence ID" value="NZ_CP060717.1"/>
</dbReference>
<dbReference type="InterPro" id="IPR036890">
    <property type="entry name" value="HATPase_C_sf"/>
</dbReference>
<dbReference type="Pfam" id="PF08447">
    <property type="entry name" value="PAS_3"/>
    <property type="match status" value="1"/>
</dbReference>
<evidence type="ECO:0000256" key="2">
    <source>
        <dbReference type="ARBA" id="ARBA00012438"/>
    </source>
</evidence>
<keyword evidence="3" id="KW-0600">Photoreceptor protein</keyword>
<dbReference type="KEGG" id="srhi:H9L12_08065"/>
<dbReference type="NCBIfam" id="TIGR00229">
    <property type="entry name" value="sensory_box"/>
    <property type="match status" value="1"/>
</dbReference>
<dbReference type="CDD" id="cd00130">
    <property type="entry name" value="PAS"/>
    <property type="match status" value="1"/>
</dbReference>
<evidence type="ECO:0000256" key="7">
    <source>
        <dbReference type="ARBA" id="ARBA00022643"/>
    </source>
</evidence>
<dbReference type="InterPro" id="IPR035965">
    <property type="entry name" value="PAS-like_dom_sf"/>
</dbReference>
<keyword evidence="15" id="KW-0675">Receptor</keyword>
<dbReference type="SMART" id="SM00086">
    <property type="entry name" value="PAC"/>
    <property type="match status" value="1"/>
</dbReference>
<dbReference type="InterPro" id="IPR003018">
    <property type="entry name" value="GAF"/>
</dbReference>
<feature type="domain" description="PAC" evidence="18">
    <location>
        <begin position="244"/>
        <end position="296"/>
    </location>
</feature>
<organism evidence="19 20">
    <name type="scientific">Sphingomonas rhizophila</name>
    <dbReference type="NCBI Taxonomy" id="2071607"/>
    <lineage>
        <taxon>Bacteria</taxon>
        <taxon>Pseudomonadati</taxon>
        <taxon>Pseudomonadota</taxon>
        <taxon>Alphaproteobacteria</taxon>
        <taxon>Sphingomonadales</taxon>
        <taxon>Sphingomonadaceae</taxon>
        <taxon>Sphingomonas</taxon>
    </lineage>
</organism>
<dbReference type="Pfam" id="PF01590">
    <property type="entry name" value="GAF"/>
    <property type="match status" value="1"/>
</dbReference>
<keyword evidence="14" id="KW-0843">Virulence</keyword>
<dbReference type="PANTHER" id="PTHR41523:SF8">
    <property type="entry name" value="ETHYLENE RESPONSE SENSOR PROTEIN"/>
    <property type="match status" value="1"/>
</dbReference>
<evidence type="ECO:0000256" key="9">
    <source>
        <dbReference type="ARBA" id="ARBA00022737"/>
    </source>
</evidence>
<dbReference type="SUPFAM" id="SSF55785">
    <property type="entry name" value="PYP-like sensor domain (PAS domain)"/>
    <property type="match status" value="1"/>
</dbReference>
<dbReference type="SMART" id="SM00911">
    <property type="entry name" value="HWE_HK"/>
    <property type="match status" value="1"/>
</dbReference>
<dbReference type="AlphaFoldDB" id="A0A7G9SEG8"/>
<evidence type="ECO:0000256" key="4">
    <source>
        <dbReference type="ARBA" id="ARBA00022553"/>
    </source>
</evidence>
<feature type="domain" description="PAS" evidence="17">
    <location>
        <begin position="171"/>
        <end position="241"/>
    </location>
</feature>
<keyword evidence="6" id="KW-0285">Flavoprotein</keyword>
<keyword evidence="8" id="KW-0808">Transferase</keyword>
<evidence type="ECO:0000256" key="12">
    <source>
        <dbReference type="ARBA" id="ARBA00022840"/>
    </source>
</evidence>
<dbReference type="Gene3D" id="3.30.450.40">
    <property type="match status" value="1"/>
</dbReference>
<dbReference type="SUPFAM" id="SSF55874">
    <property type="entry name" value="ATPase domain of HSP90 chaperone/DNA topoisomerase II/histidine kinase"/>
    <property type="match status" value="1"/>
</dbReference>
<keyword evidence="16" id="KW-0175">Coiled coil</keyword>
<keyword evidence="12" id="KW-0067">ATP-binding</keyword>
<dbReference type="InterPro" id="IPR000700">
    <property type="entry name" value="PAS-assoc_C"/>
</dbReference>
<evidence type="ECO:0000256" key="16">
    <source>
        <dbReference type="SAM" id="Coils"/>
    </source>
</evidence>
<dbReference type="Gene3D" id="3.30.565.10">
    <property type="entry name" value="Histidine kinase-like ATPase, C-terminal domain"/>
    <property type="match status" value="1"/>
</dbReference>
<keyword evidence="9" id="KW-0677">Repeat</keyword>
<feature type="coiled-coil region" evidence="16">
    <location>
        <begin position="147"/>
        <end position="174"/>
    </location>
</feature>